<proteinExistence type="predicted"/>
<dbReference type="InterPro" id="IPR001789">
    <property type="entry name" value="Sig_transdc_resp-reg_receiver"/>
</dbReference>
<evidence type="ECO:0000256" key="5">
    <source>
        <dbReference type="ARBA" id="ARBA00023163"/>
    </source>
</evidence>
<name>A0A2T0LQ21_9PSEU</name>
<keyword evidence="5" id="KW-0804">Transcription</keyword>
<dbReference type="PANTHER" id="PTHR48111:SF22">
    <property type="entry name" value="REGULATOR OF RPOS"/>
    <property type="match status" value="1"/>
</dbReference>
<keyword evidence="4" id="KW-0238">DNA-binding</keyword>
<evidence type="ECO:0000313" key="9">
    <source>
        <dbReference type="Proteomes" id="UP000238362"/>
    </source>
</evidence>
<dbReference type="PANTHER" id="PTHR48111">
    <property type="entry name" value="REGULATOR OF RPOS"/>
    <property type="match status" value="1"/>
</dbReference>
<evidence type="ECO:0000256" key="6">
    <source>
        <dbReference type="PROSITE-ProRule" id="PRU00169"/>
    </source>
</evidence>
<reference evidence="8 9" key="1">
    <citation type="submission" date="2018-03" db="EMBL/GenBank/DDBJ databases">
        <title>Genomic Encyclopedia of Type Strains, Phase III (KMG-III): the genomes of soil and plant-associated and newly described type strains.</title>
        <authorList>
            <person name="Whitman W."/>
        </authorList>
    </citation>
    <scope>NUCLEOTIDE SEQUENCE [LARGE SCALE GENOMIC DNA]</scope>
    <source>
        <strain evidence="8 9">CGMCC 4.7125</strain>
    </source>
</reference>
<dbReference type="Pfam" id="PF00072">
    <property type="entry name" value="Response_reg"/>
    <property type="match status" value="1"/>
</dbReference>
<dbReference type="Gene3D" id="3.40.50.2300">
    <property type="match status" value="1"/>
</dbReference>
<dbReference type="GO" id="GO:0005829">
    <property type="term" value="C:cytosol"/>
    <property type="evidence" value="ECO:0007669"/>
    <property type="project" value="TreeGrafter"/>
</dbReference>
<keyword evidence="2" id="KW-0902">Two-component regulatory system</keyword>
<feature type="domain" description="Response regulatory" evidence="7">
    <location>
        <begin position="2"/>
        <end position="116"/>
    </location>
</feature>
<comment type="subcellular location">
    <subcellularLocation>
        <location evidence="1">Cytoplasm</location>
    </subcellularLocation>
</comment>
<dbReference type="PROSITE" id="PS50110">
    <property type="entry name" value="RESPONSE_REGULATORY"/>
    <property type="match status" value="1"/>
</dbReference>
<evidence type="ECO:0000259" key="7">
    <source>
        <dbReference type="PROSITE" id="PS50110"/>
    </source>
</evidence>
<dbReference type="OrthoDB" id="9802426at2"/>
<evidence type="ECO:0000256" key="1">
    <source>
        <dbReference type="ARBA" id="ARBA00004496"/>
    </source>
</evidence>
<dbReference type="InterPro" id="IPR011006">
    <property type="entry name" value="CheY-like_superfamily"/>
</dbReference>
<organism evidence="8 9">
    <name type="scientific">Prauserella shujinwangii</name>
    <dbReference type="NCBI Taxonomy" id="1453103"/>
    <lineage>
        <taxon>Bacteria</taxon>
        <taxon>Bacillati</taxon>
        <taxon>Actinomycetota</taxon>
        <taxon>Actinomycetes</taxon>
        <taxon>Pseudonocardiales</taxon>
        <taxon>Pseudonocardiaceae</taxon>
        <taxon>Prauserella</taxon>
    </lineage>
</organism>
<accession>A0A2T0LQ21</accession>
<dbReference type="AlphaFoldDB" id="A0A2T0LQ21"/>
<keyword evidence="6" id="KW-0597">Phosphoprotein</keyword>
<sequence>MNILLIEDAPALAEIVRFALEREGHTVTVAPDGITGLAHALAGTADAVLLDLVLPGLPGIEVLRRMRAAGVWTPVLVSSARDGASDEEDVLALGADGFLPKPFSWPVLLGRLRALRGRERPPAPAGLTCR</sequence>
<dbReference type="Proteomes" id="UP000238362">
    <property type="component" value="Unassembled WGS sequence"/>
</dbReference>
<dbReference type="InterPro" id="IPR039420">
    <property type="entry name" value="WalR-like"/>
</dbReference>
<dbReference type="SUPFAM" id="SSF52172">
    <property type="entry name" value="CheY-like"/>
    <property type="match status" value="1"/>
</dbReference>
<dbReference type="GO" id="GO:0000976">
    <property type="term" value="F:transcription cis-regulatory region binding"/>
    <property type="evidence" value="ECO:0007669"/>
    <property type="project" value="TreeGrafter"/>
</dbReference>
<comment type="caution">
    <text evidence="8">The sequence shown here is derived from an EMBL/GenBank/DDBJ whole genome shotgun (WGS) entry which is preliminary data.</text>
</comment>
<keyword evidence="3" id="KW-0805">Transcription regulation</keyword>
<evidence type="ECO:0000256" key="2">
    <source>
        <dbReference type="ARBA" id="ARBA00023012"/>
    </source>
</evidence>
<dbReference type="SMART" id="SM00448">
    <property type="entry name" value="REC"/>
    <property type="match status" value="1"/>
</dbReference>
<gene>
    <name evidence="8" type="ORF">B0I33_10987</name>
</gene>
<dbReference type="RefSeq" id="WP_106180638.1">
    <property type="nucleotide sequence ID" value="NZ_PVNH01000009.1"/>
</dbReference>
<dbReference type="GO" id="GO:0032993">
    <property type="term" value="C:protein-DNA complex"/>
    <property type="evidence" value="ECO:0007669"/>
    <property type="project" value="TreeGrafter"/>
</dbReference>
<protein>
    <submittedName>
        <fullName evidence="8">Response regulator receiver domain-containing protein</fullName>
    </submittedName>
</protein>
<keyword evidence="9" id="KW-1185">Reference proteome</keyword>
<evidence type="ECO:0000313" key="8">
    <source>
        <dbReference type="EMBL" id="PRX45424.1"/>
    </source>
</evidence>
<dbReference type="GO" id="GO:0000156">
    <property type="term" value="F:phosphorelay response regulator activity"/>
    <property type="evidence" value="ECO:0007669"/>
    <property type="project" value="TreeGrafter"/>
</dbReference>
<evidence type="ECO:0000256" key="3">
    <source>
        <dbReference type="ARBA" id="ARBA00023015"/>
    </source>
</evidence>
<dbReference type="GO" id="GO:0006355">
    <property type="term" value="P:regulation of DNA-templated transcription"/>
    <property type="evidence" value="ECO:0007669"/>
    <property type="project" value="TreeGrafter"/>
</dbReference>
<evidence type="ECO:0000256" key="4">
    <source>
        <dbReference type="ARBA" id="ARBA00023125"/>
    </source>
</evidence>
<feature type="modified residue" description="4-aspartylphosphate" evidence="6">
    <location>
        <position position="51"/>
    </location>
</feature>
<dbReference type="EMBL" id="PVNH01000009">
    <property type="protein sequence ID" value="PRX45424.1"/>
    <property type="molecule type" value="Genomic_DNA"/>
</dbReference>